<evidence type="ECO:0000313" key="2">
    <source>
        <dbReference type="EMBL" id="ANI24845.1"/>
    </source>
</evidence>
<evidence type="ECO:0000256" key="1">
    <source>
        <dbReference type="SAM" id="Phobius"/>
    </source>
</evidence>
<name>A0A173H2X4_9CAUD</name>
<accession>A0A173H2X4</accession>
<evidence type="ECO:0000313" key="3">
    <source>
        <dbReference type="Proteomes" id="UP000221160"/>
    </source>
</evidence>
<keyword evidence="1" id="KW-0472">Membrane</keyword>
<dbReference type="Proteomes" id="UP000221160">
    <property type="component" value="Segment"/>
</dbReference>
<feature type="transmembrane region" description="Helical" evidence="1">
    <location>
        <begin position="12"/>
        <end position="37"/>
    </location>
</feature>
<gene>
    <name evidence="2" type="ORF">SMUDGE_226</name>
</gene>
<dbReference type="EMBL" id="KX156152">
    <property type="protein sequence ID" value="ANI24845.1"/>
    <property type="molecule type" value="Genomic_DNA"/>
</dbReference>
<proteinExistence type="predicted"/>
<organism evidence="2 3">
    <name type="scientific">Bacillus phage Smudge</name>
    <dbReference type="NCBI Taxonomy" id="1852566"/>
    <lineage>
        <taxon>Viruses</taxon>
        <taxon>Duplodnaviria</taxon>
        <taxon>Heunggongvirae</taxon>
        <taxon>Uroviricota</taxon>
        <taxon>Caudoviricetes</taxon>
        <taxon>Herelleviridae</taxon>
        <taxon>Bastillevirinae</taxon>
        <taxon>Wphvirus</taxon>
        <taxon>Wphvirus megatron</taxon>
    </lineage>
</organism>
<sequence>MDISFTIPDFWLGVLAVILLGPPLVWCLLVAFVYITFKRG</sequence>
<protein>
    <submittedName>
        <fullName evidence="2">Uncharacterized protein</fullName>
    </submittedName>
</protein>
<keyword evidence="1" id="KW-0812">Transmembrane</keyword>
<reference evidence="2 3" key="1">
    <citation type="submission" date="2016-04" db="EMBL/GenBank/DDBJ databases">
        <authorList>
            <person name="Julius N."/>
            <person name="Cornell J."/>
            <person name="Berluti C."/>
            <person name="Schuhmacher Z."/>
            <person name="Giessler C."/>
            <person name="Himelright M."/>
            <person name="Boyd C."/>
            <person name="Nguyen J."/>
            <person name="Desmarais A."/>
            <person name="Gilliam B."/>
            <person name="Sutterfield B."/>
            <person name="Heatherly C."/>
            <person name="Del Gallo E."/>
            <person name="Nguyen B."/>
            <person name="Parada J."/>
            <person name="Tukruni M."/>
            <person name="Carson R."/>
            <person name="Temple L."/>
        </authorList>
    </citation>
    <scope>NUCLEOTIDE SEQUENCE [LARGE SCALE GENOMIC DNA]</scope>
</reference>
<keyword evidence="1" id="KW-1133">Transmembrane helix</keyword>